<feature type="transmembrane region" description="Helical" evidence="8">
    <location>
        <begin position="315"/>
        <end position="336"/>
    </location>
</feature>
<dbReference type="GO" id="GO:0005283">
    <property type="term" value="F:amino acid:sodium symporter activity"/>
    <property type="evidence" value="ECO:0007669"/>
    <property type="project" value="InterPro"/>
</dbReference>
<dbReference type="KEGG" id="fsa:C5Q98_01775"/>
<dbReference type="PANTHER" id="PTHR30330">
    <property type="entry name" value="AGSS FAMILY TRANSPORTER, SODIUM-ALANINE"/>
    <property type="match status" value="1"/>
</dbReference>
<evidence type="ECO:0000313" key="10">
    <source>
        <dbReference type="Proteomes" id="UP000237947"/>
    </source>
</evidence>
<dbReference type="EMBL" id="CP027226">
    <property type="protein sequence ID" value="AVM42037.1"/>
    <property type="molecule type" value="Genomic_DNA"/>
</dbReference>
<feature type="transmembrane region" description="Helical" evidence="8">
    <location>
        <begin position="226"/>
        <end position="246"/>
    </location>
</feature>
<dbReference type="PRINTS" id="PR00175">
    <property type="entry name" value="NAALASMPORT"/>
</dbReference>
<evidence type="ECO:0000256" key="1">
    <source>
        <dbReference type="ARBA" id="ARBA00004651"/>
    </source>
</evidence>
<gene>
    <name evidence="9" type="ORF">C5Q98_01775</name>
</gene>
<keyword evidence="10" id="KW-1185">Reference proteome</keyword>
<reference evidence="10" key="1">
    <citation type="submission" date="2018-02" db="EMBL/GenBank/DDBJ databases">
        <authorList>
            <person name="Holder M.E."/>
            <person name="Ajami N.J."/>
            <person name="Petrosino J.F."/>
        </authorList>
    </citation>
    <scope>NUCLEOTIDE SEQUENCE [LARGE SCALE GENOMIC DNA]</scope>
    <source>
        <strain evidence="10">CCUG 47711</strain>
    </source>
</reference>
<keyword evidence="6 8" id="KW-1133">Transmembrane helix</keyword>
<keyword evidence="8" id="KW-0769">Symport</keyword>
<dbReference type="RefSeq" id="WP_106012023.1">
    <property type="nucleotide sequence ID" value="NZ_CP027226.1"/>
</dbReference>
<feature type="transmembrane region" description="Helical" evidence="8">
    <location>
        <begin position="409"/>
        <end position="429"/>
    </location>
</feature>
<evidence type="ECO:0000256" key="3">
    <source>
        <dbReference type="ARBA" id="ARBA00022448"/>
    </source>
</evidence>
<evidence type="ECO:0000256" key="6">
    <source>
        <dbReference type="ARBA" id="ARBA00022989"/>
    </source>
</evidence>
<dbReference type="Pfam" id="PF01235">
    <property type="entry name" value="Na_Ala_symp"/>
    <property type="match status" value="1"/>
</dbReference>
<feature type="transmembrane region" description="Helical" evidence="8">
    <location>
        <begin position="149"/>
        <end position="172"/>
    </location>
</feature>
<dbReference type="OrthoDB" id="9804874at2"/>
<dbReference type="PANTHER" id="PTHR30330:SF3">
    <property type="entry name" value="TRANSCRIPTIONAL REGULATOR, LRP FAMILY"/>
    <property type="match status" value="1"/>
</dbReference>
<organism evidence="9 10">
    <name type="scientific">Fastidiosipila sanguinis</name>
    <dbReference type="NCBI Taxonomy" id="236753"/>
    <lineage>
        <taxon>Bacteria</taxon>
        <taxon>Bacillati</taxon>
        <taxon>Bacillota</taxon>
        <taxon>Clostridia</taxon>
        <taxon>Eubacteriales</taxon>
        <taxon>Oscillospiraceae</taxon>
        <taxon>Fastidiosipila</taxon>
    </lineage>
</organism>
<dbReference type="NCBIfam" id="TIGR00835">
    <property type="entry name" value="agcS"/>
    <property type="match status" value="1"/>
</dbReference>
<feature type="transmembrane region" description="Helical" evidence="8">
    <location>
        <begin position="192"/>
        <end position="214"/>
    </location>
</feature>
<name>A0A2S0KM10_9FIRM</name>
<keyword evidence="4 8" id="KW-1003">Cell membrane</keyword>
<comment type="subcellular location">
    <subcellularLocation>
        <location evidence="1 8">Cell membrane</location>
        <topology evidence="1 8">Multi-pass membrane protein</topology>
    </subcellularLocation>
</comment>
<keyword evidence="5 8" id="KW-0812">Transmembrane</keyword>
<feature type="transmembrane region" description="Helical" evidence="8">
    <location>
        <begin position="366"/>
        <end position="389"/>
    </location>
</feature>
<keyword evidence="3 8" id="KW-0813">Transport</keyword>
<dbReference type="Proteomes" id="UP000237947">
    <property type="component" value="Chromosome"/>
</dbReference>
<dbReference type="InterPro" id="IPR001463">
    <property type="entry name" value="Na/Ala_symport"/>
</dbReference>
<feature type="transmembrane region" description="Helical" evidence="8">
    <location>
        <begin position="252"/>
        <end position="275"/>
    </location>
</feature>
<proteinExistence type="inferred from homology"/>
<feature type="transmembrane region" description="Helical" evidence="8">
    <location>
        <begin position="14"/>
        <end position="32"/>
    </location>
</feature>
<dbReference type="GO" id="GO:0005886">
    <property type="term" value="C:plasma membrane"/>
    <property type="evidence" value="ECO:0007669"/>
    <property type="project" value="UniProtKB-SubCell"/>
</dbReference>
<sequence length="475" mass="50687">MDNFLKAVDNINSVLGNFTVIFIVAVGIYYLFRLRGFQFRRFGYAMSHIFSGLKGKKELKEGEVSPIQAISTALAGAFGVGNITGVTTAVTLGGPGALVWLMTSALLGMGTKYAEIFLAVNFRERNDVGDWVGGPMYYIKNGLKKHWHWLATFFALSASFAALSTGNAIQVGNIADSINTSIQSFVPEAANYSQWISAGIGLVLMFVVGFILVGGVQRIGSLAESVVPPMAMIYLLACFIAIGTSYTQIPTAFYEMFVGAFNPQAIFGGTVAISVKSAVEMGIKRGVFSNEAGLGTAPMAHAASSEENPVKQGMYALLEVFSTLLICLVNGLLITVCLPKDVLNYGVEGTSAMNAQALGTVLGDRIGALTVALALSLFAFTTIISWGLYGIRCAEYVFGGTGRKVYLGIYTIAVFLGSLLDLTLIWGIADIANSLMIIPNCTALLLLGGVVTEKTRAYFSGVDAEKQKLRDKQRA</sequence>
<keyword evidence="7 8" id="KW-0472">Membrane</keyword>
<evidence type="ECO:0000313" key="9">
    <source>
        <dbReference type="EMBL" id="AVM42037.1"/>
    </source>
</evidence>
<accession>A0A2S0KM10</accession>
<dbReference type="AlphaFoldDB" id="A0A2S0KM10"/>
<evidence type="ECO:0000256" key="7">
    <source>
        <dbReference type="ARBA" id="ARBA00023136"/>
    </source>
</evidence>
<protein>
    <submittedName>
        <fullName evidence="9">Sodium:alanine symporter family protein</fullName>
    </submittedName>
</protein>
<comment type="similarity">
    <text evidence="2 8">Belongs to the alanine or glycine:cation symporter (AGCS) (TC 2.A.25) family.</text>
</comment>
<evidence type="ECO:0000256" key="4">
    <source>
        <dbReference type="ARBA" id="ARBA00022475"/>
    </source>
</evidence>
<feature type="transmembrane region" description="Helical" evidence="8">
    <location>
        <begin position="435"/>
        <end position="452"/>
    </location>
</feature>
<evidence type="ECO:0000256" key="2">
    <source>
        <dbReference type="ARBA" id="ARBA00009261"/>
    </source>
</evidence>
<evidence type="ECO:0000256" key="8">
    <source>
        <dbReference type="RuleBase" id="RU363064"/>
    </source>
</evidence>
<evidence type="ECO:0000256" key="5">
    <source>
        <dbReference type="ARBA" id="ARBA00022692"/>
    </source>
</evidence>